<accession>A0A1G8WGN9</accession>
<dbReference type="PANTHER" id="PTHR43537:SF5">
    <property type="entry name" value="UXU OPERON TRANSCRIPTIONAL REGULATOR"/>
    <property type="match status" value="1"/>
</dbReference>
<dbReference type="InterPro" id="IPR000524">
    <property type="entry name" value="Tscrpt_reg_HTH_GntR"/>
</dbReference>
<organism evidence="5 6">
    <name type="scientific">Sediminibacillus albus</name>
    <dbReference type="NCBI Taxonomy" id="407036"/>
    <lineage>
        <taxon>Bacteria</taxon>
        <taxon>Bacillati</taxon>
        <taxon>Bacillota</taxon>
        <taxon>Bacilli</taxon>
        <taxon>Bacillales</taxon>
        <taxon>Bacillaceae</taxon>
        <taxon>Sediminibacillus</taxon>
    </lineage>
</organism>
<sequence length="229" mass="26100">MKLLKKKRLSELVAGEIKEYIKQENLQAGDRLPAVSELTNSLGIGRSTLREALQLLESQEVVEVLNGKGTFIKDVKPFQIRTSFEVENEKMFLLEALEVRIALEGKAVDLAVKHASKADIEKMEFYLQEYVRNLNANQREQANQADAGFHQAIYEAANNQLLNSIIDSIWDTFHEFWNQPFGKDDIFDQSYPYHESLLEAIKSQNAAEAALAFQKIMDSVKSSIEKFNQ</sequence>
<evidence type="ECO:0000256" key="1">
    <source>
        <dbReference type="ARBA" id="ARBA00023015"/>
    </source>
</evidence>
<dbReference type="InterPro" id="IPR036388">
    <property type="entry name" value="WH-like_DNA-bd_sf"/>
</dbReference>
<dbReference type="AlphaFoldDB" id="A0A1G8WGN9"/>
<dbReference type="PRINTS" id="PR00035">
    <property type="entry name" value="HTHGNTR"/>
</dbReference>
<dbReference type="InterPro" id="IPR008920">
    <property type="entry name" value="TF_FadR/GntR_C"/>
</dbReference>
<dbReference type="SMART" id="SM00895">
    <property type="entry name" value="FCD"/>
    <property type="match status" value="1"/>
</dbReference>
<evidence type="ECO:0000313" key="6">
    <source>
        <dbReference type="Proteomes" id="UP000198694"/>
    </source>
</evidence>
<dbReference type="InterPro" id="IPR011711">
    <property type="entry name" value="GntR_C"/>
</dbReference>
<keyword evidence="1" id="KW-0805">Transcription regulation</keyword>
<evidence type="ECO:0000256" key="2">
    <source>
        <dbReference type="ARBA" id="ARBA00023125"/>
    </source>
</evidence>
<dbReference type="Pfam" id="PF00392">
    <property type="entry name" value="GntR"/>
    <property type="match status" value="1"/>
</dbReference>
<dbReference type="Gene3D" id="1.10.10.10">
    <property type="entry name" value="Winged helix-like DNA-binding domain superfamily/Winged helix DNA-binding domain"/>
    <property type="match status" value="1"/>
</dbReference>
<dbReference type="SUPFAM" id="SSF46785">
    <property type="entry name" value="Winged helix' DNA-binding domain"/>
    <property type="match status" value="1"/>
</dbReference>
<dbReference type="InterPro" id="IPR036390">
    <property type="entry name" value="WH_DNA-bd_sf"/>
</dbReference>
<dbReference type="PANTHER" id="PTHR43537">
    <property type="entry name" value="TRANSCRIPTIONAL REGULATOR, GNTR FAMILY"/>
    <property type="match status" value="1"/>
</dbReference>
<dbReference type="GO" id="GO:0003700">
    <property type="term" value="F:DNA-binding transcription factor activity"/>
    <property type="evidence" value="ECO:0007669"/>
    <property type="project" value="InterPro"/>
</dbReference>
<protein>
    <submittedName>
        <fullName evidence="5">DNA-binding transcriptional regulator, FadR family</fullName>
    </submittedName>
</protein>
<name>A0A1G8WGN9_9BACI</name>
<dbReference type="CDD" id="cd07377">
    <property type="entry name" value="WHTH_GntR"/>
    <property type="match status" value="1"/>
</dbReference>
<dbReference type="SUPFAM" id="SSF48008">
    <property type="entry name" value="GntR ligand-binding domain-like"/>
    <property type="match status" value="1"/>
</dbReference>
<dbReference type="PROSITE" id="PS50949">
    <property type="entry name" value="HTH_GNTR"/>
    <property type="match status" value="1"/>
</dbReference>
<dbReference type="Gene3D" id="1.20.120.530">
    <property type="entry name" value="GntR ligand-binding domain-like"/>
    <property type="match status" value="1"/>
</dbReference>
<dbReference type="RefSeq" id="WP_093211261.1">
    <property type="nucleotide sequence ID" value="NZ_FNFL01000001.1"/>
</dbReference>
<evidence type="ECO:0000256" key="3">
    <source>
        <dbReference type="ARBA" id="ARBA00023163"/>
    </source>
</evidence>
<dbReference type="GO" id="GO:0003677">
    <property type="term" value="F:DNA binding"/>
    <property type="evidence" value="ECO:0007669"/>
    <property type="project" value="UniProtKB-KW"/>
</dbReference>
<keyword evidence="3" id="KW-0804">Transcription</keyword>
<feature type="domain" description="HTH gntR-type" evidence="4">
    <location>
        <begin position="7"/>
        <end position="75"/>
    </location>
</feature>
<reference evidence="5 6" key="1">
    <citation type="submission" date="2016-10" db="EMBL/GenBank/DDBJ databases">
        <authorList>
            <person name="de Groot N.N."/>
        </authorList>
    </citation>
    <scope>NUCLEOTIDE SEQUENCE [LARGE SCALE GENOMIC DNA]</scope>
    <source>
        <strain evidence="5 6">CGMCC 1.6502</strain>
    </source>
</reference>
<gene>
    <name evidence="5" type="ORF">SAMN05216243_0795</name>
</gene>
<dbReference type="Pfam" id="PF07729">
    <property type="entry name" value="FCD"/>
    <property type="match status" value="1"/>
</dbReference>
<evidence type="ECO:0000259" key="4">
    <source>
        <dbReference type="PROSITE" id="PS50949"/>
    </source>
</evidence>
<dbReference type="EMBL" id="FNFL01000001">
    <property type="protein sequence ID" value="SDJ77478.1"/>
    <property type="molecule type" value="Genomic_DNA"/>
</dbReference>
<dbReference type="SMART" id="SM00345">
    <property type="entry name" value="HTH_GNTR"/>
    <property type="match status" value="1"/>
</dbReference>
<keyword evidence="6" id="KW-1185">Reference proteome</keyword>
<dbReference type="STRING" id="407036.SAMN05216243_0795"/>
<dbReference type="OrthoDB" id="214086at2"/>
<proteinExistence type="predicted"/>
<keyword evidence="2 5" id="KW-0238">DNA-binding</keyword>
<evidence type="ECO:0000313" key="5">
    <source>
        <dbReference type="EMBL" id="SDJ77478.1"/>
    </source>
</evidence>
<dbReference type="Proteomes" id="UP000198694">
    <property type="component" value="Unassembled WGS sequence"/>
</dbReference>